<dbReference type="GO" id="GO:0008270">
    <property type="term" value="F:zinc ion binding"/>
    <property type="evidence" value="ECO:0007669"/>
    <property type="project" value="UniProtKB-KW"/>
</dbReference>
<feature type="region of interest" description="Disordered" evidence="11">
    <location>
        <begin position="362"/>
        <end position="390"/>
    </location>
</feature>
<dbReference type="AlphaFoldDB" id="A0A7R9L828"/>
<evidence type="ECO:0000256" key="8">
    <source>
        <dbReference type="ARBA" id="ARBA00023159"/>
    </source>
</evidence>
<evidence type="ECO:0000256" key="10">
    <source>
        <dbReference type="ARBA" id="ARBA00023242"/>
    </source>
</evidence>
<evidence type="ECO:0000256" key="9">
    <source>
        <dbReference type="ARBA" id="ARBA00023163"/>
    </source>
</evidence>
<dbReference type="PANTHER" id="PTHR10071:SF281">
    <property type="entry name" value="BOX A-BINDING FACTOR-RELATED"/>
    <property type="match status" value="1"/>
</dbReference>
<dbReference type="SUPFAM" id="SSF57716">
    <property type="entry name" value="Glucocorticoid receptor-like (DNA-binding domain)"/>
    <property type="match status" value="1"/>
</dbReference>
<comment type="subcellular location">
    <subcellularLocation>
        <location evidence="1">Nucleus</location>
    </subcellularLocation>
</comment>
<keyword evidence="8" id="KW-0010">Activator</keyword>
<keyword evidence="2" id="KW-0479">Metal-binding</keyword>
<organism evidence="13">
    <name type="scientific">Oppiella nova</name>
    <dbReference type="NCBI Taxonomy" id="334625"/>
    <lineage>
        <taxon>Eukaryota</taxon>
        <taxon>Metazoa</taxon>
        <taxon>Ecdysozoa</taxon>
        <taxon>Arthropoda</taxon>
        <taxon>Chelicerata</taxon>
        <taxon>Arachnida</taxon>
        <taxon>Acari</taxon>
        <taxon>Acariformes</taxon>
        <taxon>Sarcoptiformes</taxon>
        <taxon>Oribatida</taxon>
        <taxon>Brachypylina</taxon>
        <taxon>Oppioidea</taxon>
        <taxon>Oppiidae</taxon>
        <taxon>Oppiella</taxon>
    </lineage>
</organism>
<dbReference type="EMBL" id="CAJPVJ010000019">
    <property type="protein sequence ID" value="CAG2158478.1"/>
    <property type="molecule type" value="Genomic_DNA"/>
</dbReference>
<accession>A0A7R9L828</accession>
<dbReference type="PROSITE" id="PS00344">
    <property type="entry name" value="GATA_ZN_FINGER_1"/>
    <property type="match status" value="1"/>
</dbReference>
<evidence type="ECO:0000313" key="14">
    <source>
        <dbReference type="Proteomes" id="UP000728032"/>
    </source>
</evidence>
<dbReference type="GO" id="GO:0005634">
    <property type="term" value="C:nucleus"/>
    <property type="evidence" value="ECO:0007669"/>
    <property type="project" value="UniProtKB-SubCell"/>
</dbReference>
<proteinExistence type="predicted"/>
<dbReference type="EMBL" id="OC914844">
    <property type="protein sequence ID" value="CAD7636734.1"/>
    <property type="molecule type" value="Genomic_DNA"/>
</dbReference>
<dbReference type="InterPro" id="IPR013088">
    <property type="entry name" value="Znf_NHR/GATA"/>
</dbReference>
<dbReference type="PRINTS" id="PR00619">
    <property type="entry name" value="GATAZNFINGER"/>
</dbReference>
<keyword evidence="6" id="KW-0805">Transcription regulation</keyword>
<dbReference type="FunFam" id="3.30.50.10:FF:000001">
    <property type="entry name" value="GATA transcription factor (GATAd)"/>
    <property type="match status" value="1"/>
</dbReference>
<evidence type="ECO:0000256" key="3">
    <source>
        <dbReference type="ARBA" id="ARBA00022737"/>
    </source>
</evidence>
<evidence type="ECO:0000256" key="2">
    <source>
        <dbReference type="ARBA" id="ARBA00022723"/>
    </source>
</evidence>
<keyword evidence="3" id="KW-0677">Repeat</keyword>
<keyword evidence="9" id="KW-0804">Transcription</keyword>
<feature type="domain" description="GATA-type" evidence="12">
    <location>
        <begin position="391"/>
        <end position="415"/>
    </location>
</feature>
<dbReference type="SMART" id="SM00401">
    <property type="entry name" value="ZnF_GATA"/>
    <property type="match status" value="1"/>
</dbReference>
<evidence type="ECO:0000259" key="12">
    <source>
        <dbReference type="PROSITE" id="PS00344"/>
    </source>
</evidence>
<name>A0A7R9L828_9ACAR</name>
<evidence type="ECO:0000256" key="4">
    <source>
        <dbReference type="ARBA" id="ARBA00022771"/>
    </source>
</evidence>
<keyword evidence="4" id="KW-0863">Zinc-finger</keyword>
<evidence type="ECO:0000256" key="5">
    <source>
        <dbReference type="ARBA" id="ARBA00022833"/>
    </source>
</evidence>
<keyword evidence="7" id="KW-0238">DNA-binding</keyword>
<evidence type="ECO:0000256" key="11">
    <source>
        <dbReference type="SAM" id="MobiDB-lite"/>
    </source>
</evidence>
<feature type="compositionally biased region" description="Polar residues" evidence="11">
    <location>
        <begin position="296"/>
        <end position="309"/>
    </location>
</feature>
<dbReference type="CDD" id="cd00202">
    <property type="entry name" value="ZnF_GATA"/>
    <property type="match status" value="1"/>
</dbReference>
<dbReference type="GO" id="GO:0045944">
    <property type="term" value="P:positive regulation of transcription by RNA polymerase II"/>
    <property type="evidence" value="ECO:0007669"/>
    <property type="project" value="TreeGrafter"/>
</dbReference>
<sequence length="479" mass="48722">MHNPNSDPQSGSPAAAAAAHRWYAEAAAGGPRGMEGAGNMIVPDDMDMFFHSMSDGTGQHVNPASYYASPAAAAAARAAVHHSYRSSPHARVTAGGQVCRPHFHSPLHPWISATGDGKPPMVPHPAHGHHHPPAPSWCSPFGSAGKGPAMSSSSSHPPHASPPGMAVAHAPPTGPSHSSPHLFSFPPTPPKDATPDNVSGGGGGSASTSQANGQANGGGGGGPLGNDFGSGSSSSSTQAIACSSVGSDTMSSAAGAISEMKPYYVNAASHHNMITSLGSALSNCSSSKPREGTGAPTASSASNSFAQSPHTAYHSSSLSPYYPAHYVGAGAGAGHPPTAATVGDLSASSPYGFAHHSHHSSSSLLSAKSMSTSSANKHRTKGRSSAEGRECVNCGATSTPLWRRDGTGHYLCNACGLYHKMNGQNRPLIKPKRRLCRAERTGRIGRPIHDITNVLIVSTQHGLRNGVIALSTTHILPAP</sequence>
<feature type="region of interest" description="Disordered" evidence="11">
    <location>
        <begin position="280"/>
        <end position="309"/>
    </location>
</feature>
<feature type="region of interest" description="Disordered" evidence="11">
    <location>
        <begin position="114"/>
        <end position="238"/>
    </location>
</feature>
<dbReference type="GO" id="GO:0000981">
    <property type="term" value="F:DNA-binding transcription factor activity, RNA polymerase II-specific"/>
    <property type="evidence" value="ECO:0007669"/>
    <property type="project" value="TreeGrafter"/>
</dbReference>
<feature type="compositionally biased region" description="Low complexity" evidence="11">
    <location>
        <begin position="362"/>
        <end position="375"/>
    </location>
</feature>
<evidence type="ECO:0000256" key="6">
    <source>
        <dbReference type="ARBA" id="ARBA00023015"/>
    </source>
</evidence>
<dbReference type="Proteomes" id="UP000728032">
    <property type="component" value="Unassembled WGS sequence"/>
</dbReference>
<dbReference type="GO" id="GO:0045165">
    <property type="term" value="P:cell fate commitment"/>
    <property type="evidence" value="ECO:0007669"/>
    <property type="project" value="TreeGrafter"/>
</dbReference>
<reference evidence="13" key="1">
    <citation type="submission" date="2020-11" db="EMBL/GenBank/DDBJ databases">
        <authorList>
            <person name="Tran Van P."/>
        </authorList>
    </citation>
    <scope>NUCLEOTIDE SEQUENCE</scope>
</reference>
<feature type="compositionally biased region" description="Low complexity" evidence="11">
    <location>
        <begin position="142"/>
        <end position="166"/>
    </location>
</feature>
<feature type="compositionally biased region" description="Low complexity" evidence="11">
    <location>
        <begin position="225"/>
        <end position="236"/>
    </location>
</feature>
<dbReference type="OrthoDB" id="515401at2759"/>
<evidence type="ECO:0000256" key="1">
    <source>
        <dbReference type="ARBA" id="ARBA00004123"/>
    </source>
</evidence>
<evidence type="ECO:0000313" key="13">
    <source>
        <dbReference type="EMBL" id="CAD7636734.1"/>
    </source>
</evidence>
<dbReference type="InterPro" id="IPR039355">
    <property type="entry name" value="Transcription_factor_GATA"/>
</dbReference>
<keyword evidence="10" id="KW-0539">Nucleus</keyword>
<keyword evidence="14" id="KW-1185">Reference proteome</keyword>
<gene>
    <name evidence="13" type="ORF">ONB1V03_LOCUS384</name>
</gene>
<dbReference type="Gene3D" id="3.30.50.10">
    <property type="entry name" value="Erythroid Transcription Factor GATA-1, subunit A"/>
    <property type="match status" value="1"/>
</dbReference>
<evidence type="ECO:0000256" key="7">
    <source>
        <dbReference type="ARBA" id="ARBA00023125"/>
    </source>
</evidence>
<feature type="compositionally biased region" description="Low complexity" evidence="11">
    <location>
        <begin position="175"/>
        <end position="185"/>
    </location>
</feature>
<dbReference type="GO" id="GO:0000122">
    <property type="term" value="P:negative regulation of transcription by RNA polymerase II"/>
    <property type="evidence" value="ECO:0007669"/>
    <property type="project" value="TreeGrafter"/>
</dbReference>
<protein>
    <recommendedName>
        <fullName evidence="12">GATA-type domain-containing protein</fullName>
    </recommendedName>
</protein>
<dbReference type="InterPro" id="IPR000679">
    <property type="entry name" value="Znf_GATA"/>
</dbReference>
<keyword evidence="5" id="KW-0862">Zinc</keyword>
<dbReference type="PANTHER" id="PTHR10071">
    <property type="entry name" value="TRANSCRIPTION FACTOR GATA FAMILY MEMBER"/>
    <property type="match status" value="1"/>
</dbReference>
<dbReference type="GO" id="GO:0000978">
    <property type="term" value="F:RNA polymerase II cis-regulatory region sequence-specific DNA binding"/>
    <property type="evidence" value="ECO:0007669"/>
    <property type="project" value="TreeGrafter"/>
</dbReference>
<feature type="compositionally biased region" description="Gly residues" evidence="11">
    <location>
        <begin position="215"/>
        <end position="224"/>
    </location>
</feature>
<dbReference type="Pfam" id="PF00320">
    <property type="entry name" value="GATA"/>
    <property type="match status" value="1"/>
</dbReference>